<comment type="caution">
    <text evidence="2">The sequence shown here is derived from an EMBL/GenBank/DDBJ whole genome shotgun (WGS) entry which is preliminary data.</text>
</comment>
<dbReference type="RefSeq" id="WP_236098403.1">
    <property type="nucleotide sequence ID" value="NZ_JAKGUD010000002.1"/>
</dbReference>
<dbReference type="EMBL" id="JAKGUD010000002">
    <property type="protein sequence ID" value="MCF4141737.1"/>
    <property type="molecule type" value="Genomic_DNA"/>
</dbReference>
<protein>
    <recommendedName>
        <fullName evidence="4">GspL periplasmic domain-containing protein</fullName>
    </recommendedName>
</protein>
<proteinExistence type="predicted"/>
<dbReference type="Proteomes" id="UP001200430">
    <property type="component" value="Unassembled WGS sequence"/>
</dbReference>
<organism evidence="2 3">
    <name type="scientific">Dethiosulfovibrio marinus</name>
    <dbReference type="NCBI Taxonomy" id="133532"/>
    <lineage>
        <taxon>Bacteria</taxon>
        <taxon>Thermotogati</taxon>
        <taxon>Synergistota</taxon>
        <taxon>Synergistia</taxon>
        <taxon>Synergistales</taxon>
        <taxon>Dethiosulfovibrionaceae</taxon>
        <taxon>Dethiosulfovibrio</taxon>
    </lineage>
</organism>
<feature type="transmembrane region" description="Helical" evidence="1">
    <location>
        <begin position="237"/>
        <end position="255"/>
    </location>
</feature>
<gene>
    <name evidence="2" type="ORF">L2W38_02750</name>
</gene>
<name>A0ABS9ENI6_9BACT</name>
<dbReference type="NCBIfam" id="NF041617">
    <property type="entry name" value="T2SS_L_SYNERG"/>
    <property type="match status" value="1"/>
</dbReference>
<keyword evidence="1" id="KW-1133">Transmembrane helix</keyword>
<evidence type="ECO:0008006" key="4">
    <source>
        <dbReference type="Google" id="ProtNLM"/>
    </source>
</evidence>
<reference evidence="2 3" key="1">
    <citation type="submission" date="2022-01" db="EMBL/GenBank/DDBJ databases">
        <title>Dethiosulfovibrio faecalis sp. nov., a novel proteolytic, non-sulfur-reducing bacterium isolated from a marine aquaculture solid waste bioreactor.</title>
        <authorList>
            <person name="Grabowski S."/>
            <person name="Apolinario E."/>
            <person name="Schneider N."/>
            <person name="Marshall C.W."/>
            <person name="Sowers K.R."/>
        </authorList>
    </citation>
    <scope>NUCLEOTIDE SEQUENCE [LARGE SCALE GENOMIC DNA]</scope>
    <source>
        <strain evidence="2 3">DSM 12537</strain>
    </source>
</reference>
<keyword evidence="3" id="KW-1185">Reference proteome</keyword>
<evidence type="ECO:0000313" key="3">
    <source>
        <dbReference type="Proteomes" id="UP001200430"/>
    </source>
</evidence>
<keyword evidence="1" id="KW-0812">Transmembrane</keyword>
<keyword evidence="1" id="KW-0472">Membrane</keyword>
<dbReference type="InterPro" id="IPR048115">
    <property type="entry name" value="T2SS_GspL_synerg"/>
</dbReference>
<sequence length="387" mass="42178">MKEIGEVYVYGRDRISNIGGSSGSRFRKGGRLVLVPYRTLSVRTFDFPFGSVSAIREALKIQYSSISGDREVEIFPVVHRREDRRFSGSALILPSEERASVEEGISGLGRSTIWPLPFAMAAEVGGNGAVLCLDEEGISSALFVDGVPVLYRWQSRSRRSVDQELRWLLDYGGKFDFDPSDSVVVDVSEDGERLAAKARETLSAFPSLGSYSLSRKVLDSAIVLETLGKAVGGFSCWFLLAGCIFLGAGFIGGVVEREKADTIRSRAEAVYTDAFGSGKVRDPLSQARGKLAELTDSPDTRSLEDGLRLIVRSWTDPEMGGGRISVDTLRYSSDGMELIGTAEEVSSVQAFQKNLKINNDGTVKLGDIQQVPGGGLRYSLEVRWSSL</sequence>
<accession>A0ABS9ENI6</accession>
<evidence type="ECO:0000256" key="1">
    <source>
        <dbReference type="SAM" id="Phobius"/>
    </source>
</evidence>
<evidence type="ECO:0000313" key="2">
    <source>
        <dbReference type="EMBL" id="MCF4141737.1"/>
    </source>
</evidence>